<dbReference type="InterPro" id="IPR051401">
    <property type="entry name" value="GtrA_CellWall_Glycosyl"/>
</dbReference>
<keyword evidence="3 6" id="KW-0812">Transmembrane</keyword>
<evidence type="ECO:0000256" key="3">
    <source>
        <dbReference type="ARBA" id="ARBA00022692"/>
    </source>
</evidence>
<dbReference type="PANTHER" id="PTHR38459:SF1">
    <property type="entry name" value="PROPHAGE BACTOPRENOL-LINKED GLUCOSE TRANSLOCASE HOMOLOG"/>
    <property type="match status" value="1"/>
</dbReference>
<evidence type="ECO:0000256" key="6">
    <source>
        <dbReference type="SAM" id="Phobius"/>
    </source>
</evidence>
<dbReference type="Proteomes" id="UP000256913">
    <property type="component" value="Unassembled WGS sequence"/>
</dbReference>
<dbReference type="Pfam" id="PF04138">
    <property type="entry name" value="GtrA_DPMS_TM"/>
    <property type="match status" value="1"/>
</dbReference>
<keyword evidence="9" id="KW-1185">Reference proteome</keyword>
<proteinExistence type="inferred from homology"/>
<comment type="similarity">
    <text evidence="2">Belongs to the GtrA family.</text>
</comment>
<evidence type="ECO:0000256" key="2">
    <source>
        <dbReference type="ARBA" id="ARBA00009399"/>
    </source>
</evidence>
<evidence type="ECO:0000256" key="1">
    <source>
        <dbReference type="ARBA" id="ARBA00004141"/>
    </source>
</evidence>
<sequence>MGDMVASTRSPTRRRAERVGDFLTDWTNRLPPRVRRWAPRELVGFAMLGGFTFGVDLTLLWLLRRSTPLPVPAAVTTAYVGAVALNYVLNRTVNFRSHAPVAGEASRYTLVALTDYLLTLGVTTGLSAAGANLAAARILAAAFVAFFNYAAARWWIFRNPGG</sequence>
<evidence type="ECO:0000313" key="8">
    <source>
        <dbReference type="EMBL" id="REG01171.1"/>
    </source>
</evidence>
<dbReference type="EMBL" id="QUMQ01000001">
    <property type="protein sequence ID" value="REG01171.1"/>
    <property type="molecule type" value="Genomic_DNA"/>
</dbReference>
<feature type="transmembrane region" description="Helical" evidence="6">
    <location>
        <begin position="42"/>
        <end position="63"/>
    </location>
</feature>
<dbReference type="PANTHER" id="PTHR38459">
    <property type="entry name" value="PROPHAGE BACTOPRENOL-LINKED GLUCOSE TRANSLOCASE HOMOLOG"/>
    <property type="match status" value="1"/>
</dbReference>
<comment type="caution">
    <text evidence="8">The sequence shown here is derived from an EMBL/GenBank/DDBJ whole genome shotgun (WGS) entry which is preliminary data.</text>
</comment>
<feature type="transmembrane region" description="Helical" evidence="6">
    <location>
        <begin position="110"/>
        <end position="129"/>
    </location>
</feature>
<dbReference type="GO" id="GO:0005886">
    <property type="term" value="C:plasma membrane"/>
    <property type="evidence" value="ECO:0007669"/>
    <property type="project" value="TreeGrafter"/>
</dbReference>
<reference evidence="8 9" key="1">
    <citation type="submission" date="2018-08" db="EMBL/GenBank/DDBJ databases">
        <title>Sequencing the genomes of 1000 actinobacteria strains.</title>
        <authorList>
            <person name="Klenk H.-P."/>
        </authorList>
    </citation>
    <scope>NUCLEOTIDE SEQUENCE [LARGE SCALE GENOMIC DNA]</scope>
    <source>
        <strain evidence="8 9">DSM 44099</strain>
    </source>
</reference>
<evidence type="ECO:0000313" key="9">
    <source>
        <dbReference type="Proteomes" id="UP000256913"/>
    </source>
</evidence>
<dbReference type="AlphaFoldDB" id="A0A3E0A4A3"/>
<evidence type="ECO:0000256" key="4">
    <source>
        <dbReference type="ARBA" id="ARBA00022989"/>
    </source>
</evidence>
<gene>
    <name evidence="8" type="ORF">DFJ67_7249</name>
</gene>
<organism evidence="8 9">
    <name type="scientific">Asanoa ferruginea</name>
    <dbReference type="NCBI Taxonomy" id="53367"/>
    <lineage>
        <taxon>Bacteria</taxon>
        <taxon>Bacillati</taxon>
        <taxon>Actinomycetota</taxon>
        <taxon>Actinomycetes</taxon>
        <taxon>Micromonosporales</taxon>
        <taxon>Micromonosporaceae</taxon>
        <taxon>Asanoa</taxon>
    </lineage>
</organism>
<protein>
    <submittedName>
        <fullName evidence="8">Putative flippase GtrA</fullName>
    </submittedName>
</protein>
<evidence type="ECO:0000256" key="5">
    <source>
        <dbReference type="ARBA" id="ARBA00023136"/>
    </source>
</evidence>
<dbReference type="GO" id="GO:0000271">
    <property type="term" value="P:polysaccharide biosynthetic process"/>
    <property type="evidence" value="ECO:0007669"/>
    <property type="project" value="InterPro"/>
</dbReference>
<keyword evidence="4 6" id="KW-1133">Transmembrane helix</keyword>
<name>A0A3E0A4A3_9ACTN</name>
<feature type="domain" description="GtrA/DPMS transmembrane" evidence="7">
    <location>
        <begin position="45"/>
        <end position="157"/>
    </location>
</feature>
<keyword evidence="5 6" id="KW-0472">Membrane</keyword>
<dbReference type="InterPro" id="IPR007267">
    <property type="entry name" value="GtrA_DPMS_TM"/>
</dbReference>
<accession>A0A3E0A4A3</accession>
<feature type="transmembrane region" description="Helical" evidence="6">
    <location>
        <begin position="135"/>
        <end position="156"/>
    </location>
</feature>
<evidence type="ECO:0000259" key="7">
    <source>
        <dbReference type="Pfam" id="PF04138"/>
    </source>
</evidence>
<comment type="subcellular location">
    <subcellularLocation>
        <location evidence="1">Membrane</location>
        <topology evidence="1">Multi-pass membrane protein</topology>
    </subcellularLocation>
</comment>
<feature type="transmembrane region" description="Helical" evidence="6">
    <location>
        <begin position="69"/>
        <end position="89"/>
    </location>
</feature>